<evidence type="ECO:0000313" key="3">
    <source>
        <dbReference type="Proteomes" id="UP001181693"/>
    </source>
</evidence>
<dbReference type="GO" id="GO:0006508">
    <property type="term" value="P:proteolysis"/>
    <property type="evidence" value="ECO:0007669"/>
    <property type="project" value="InterPro"/>
</dbReference>
<dbReference type="GO" id="GO:0005615">
    <property type="term" value="C:extracellular space"/>
    <property type="evidence" value="ECO:0007669"/>
    <property type="project" value="TreeGrafter"/>
</dbReference>
<organism evidence="2 3">
    <name type="scientific">Pyxicephalus adspersus</name>
    <name type="common">African bullfrog</name>
    <dbReference type="NCBI Taxonomy" id="30357"/>
    <lineage>
        <taxon>Eukaryota</taxon>
        <taxon>Metazoa</taxon>
        <taxon>Chordata</taxon>
        <taxon>Craniata</taxon>
        <taxon>Vertebrata</taxon>
        <taxon>Euteleostomi</taxon>
        <taxon>Amphibia</taxon>
        <taxon>Batrachia</taxon>
        <taxon>Anura</taxon>
        <taxon>Neobatrachia</taxon>
        <taxon>Ranoidea</taxon>
        <taxon>Pyxicephalidae</taxon>
        <taxon>Pyxicephalinae</taxon>
        <taxon>Pyxicephalus</taxon>
    </lineage>
</organism>
<dbReference type="EMBL" id="DYDO01000011">
    <property type="protein sequence ID" value="DBA15757.1"/>
    <property type="molecule type" value="Genomic_DNA"/>
</dbReference>
<protein>
    <recommendedName>
        <fullName evidence="1">Peptidase S1 domain-containing protein</fullName>
    </recommendedName>
</protein>
<dbReference type="Pfam" id="PF00089">
    <property type="entry name" value="Trypsin"/>
    <property type="match status" value="1"/>
</dbReference>
<dbReference type="InterPro" id="IPR043504">
    <property type="entry name" value="Peptidase_S1_PA_chymotrypsin"/>
</dbReference>
<dbReference type="Proteomes" id="UP001181693">
    <property type="component" value="Unassembled WGS sequence"/>
</dbReference>
<sequence length="113" mass="12563">MKNGTLRPPSNRLIADILQQALVPVVNYETCSRSDWWGSKVRNNMVCAGGDGLVSGCNGDSEGLLNCQAASESWVVTSYEKKSCLQAKEMYRDRCCKSFSETDLHFLNFSLQC</sequence>
<dbReference type="Gene3D" id="2.40.10.10">
    <property type="entry name" value="Trypsin-like serine proteases"/>
    <property type="match status" value="1"/>
</dbReference>
<keyword evidence="3" id="KW-1185">Reference proteome</keyword>
<dbReference type="InterPro" id="IPR009003">
    <property type="entry name" value="Peptidase_S1_PA"/>
</dbReference>
<reference evidence="2" key="1">
    <citation type="thesis" date="2020" institute="ProQuest LLC" country="789 East Eisenhower Parkway, Ann Arbor, MI, USA">
        <title>Comparative Genomics and Chromosome Evolution.</title>
        <authorList>
            <person name="Mudd A.B."/>
        </authorList>
    </citation>
    <scope>NUCLEOTIDE SEQUENCE</scope>
    <source>
        <strain evidence="2">1538</strain>
        <tissue evidence="2">Blood</tissue>
    </source>
</reference>
<feature type="domain" description="Peptidase S1" evidence="1">
    <location>
        <begin position="12"/>
        <end position="87"/>
    </location>
</feature>
<evidence type="ECO:0000313" key="2">
    <source>
        <dbReference type="EMBL" id="DBA15757.1"/>
    </source>
</evidence>
<accession>A0AAV2ZW42</accession>
<gene>
    <name evidence="2" type="ORF">GDO54_003224</name>
</gene>
<dbReference type="PANTHER" id="PTHR24257">
    <property type="entry name" value="CHYMOTRYPSIN-LIKE ELASTASE FAMILY MEMBER"/>
    <property type="match status" value="1"/>
</dbReference>
<comment type="caution">
    <text evidence="2">The sequence shown here is derived from an EMBL/GenBank/DDBJ whole genome shotgun (WGS) entry which is preliminary data.</text>
</comment>
<evidence type="ECO:0000259" key="1">
    <source>
        <dbReference type="Pfam" id="PF00089"/>
    </source>
</evidence>
<dbReference type="SUPFAM" id="SSF50494">
    <property type="entry name" value="Trypsin-like serine proteases"/>
    <property type="match status" value="1"/>
</dbReference>
<proteinExistence type="predicted"/>
<dbReference type="InterPro" id="IPR050850">
    <property type="entry name" value="Peptidase_S1_Elastase_sf"/>
</dbReference>
<dbReference type="InterPro" id="IPR001254">
    <property type="entry name" value="Trypsin_dom"/>
</dbReference>
<name>A0AAV2ZW42_PYXAD</name>
<dbReference type="GO" id="GO:0004252">
    <property type="term" value="F:serine-type endopeptidase activity"/>
    <property type="evidence" value="ECO:0007669"/>
    <property type="project" value="InterPro"/>
</dbReference>
<dbReference type="PANTHER" id="PTHR24257:SF17">
    <property type="match status" value="1"/>
</dbReference>
<dbReference type="AlphaFoldDB" id="A0AAV2ZW42"/>